<evidence type="ECO:0000313" key="2">
    <source>
        <dbReference type="Proteomes" id="UP000242875"/>
    </source>
</evidence>
<dbReference type="EMBL" id="MVBO01000042">
    <property type="protein sequence ID" value="OZJ04381.1"/>
    <property type="molecule type" value="Genomic_DNA"/>
</dbReference>
<gene>
    <name evidence="1" type="ORF">BZG36_02401</name>
</gene>
<name>A0A261Y1B4_9FUNG</name>
<protein>
    <submittedName>
        <fullName evidence="1">Uncharacterized protein</fullName>
    </submittedName>
</protein>
<evidence type="ECO:0000313" key="1">
    <source>
        <dbReference type="EMBL" id="OZJ04381.1"/>
    </source>
</evidence>
<dbReference type="AlphaFoldDB" id="A0A261Y1B4"/>
<dbReference type="Proteomes" id="UP000242875">
    <property type="component" value="Unassembled WGS sequence"/>
</dbReference>
<reference evidence="1 2" key="1">
    <citation type="journal article" date="2017" name="Mycologia">
        <title>Bifiguratus adelaidae, gen. et sp. nov., a new member of Mucoromycotina in endophytic and soil-dwelling habitats.</title>
        <authorList>
            <person name="Torres-Cruz T.J."/>
            <person name="Billingsley Tobias T.L."/>
            <person name="Almatruk M."/>
            <person name="Hesse C."/>
            <person name="Kuske C.R."/>
            <person name="Desiro A."/>
            <person name="Benucci G.M."/>
            <person name="Bonito G."/>
            <person name="Stajich J.E."/>
            <person name="Dunlap C."/>
            <person name="Arnold A.E."/>
            <person name="Porras-Alfaro A."/>
        </authorList>
    </citation>
    <scope>NUCLEOTIDE SEQUENCE [LARGE SCALE GENOMIC DNA]</scope>
    <source>
        <strain evidence="1 2">AZ0501</strain>
    </source>
</reference>
<sequence>MVTVDATPRAPPQVVTPPWLRELSVNFKLVISKHQTWLWIGFFILLGALSGPSKKRPESATSRKTSPSLTTLSTYWINVPPYSEPIKVQVHCPADYYDLKKLIKQELAPRLDRTSLPEISLIDPTKGRLNSHASLCSVERYRNSAHHRAQAEQRGRCGGMRHLFGSCKQHIKDGEQSKYPLGADVLDIIVYIDDTESRRTLQQLTDMPIPLSIPVCFKEECLGGQDGGLDPYIILGRWQANHSLDKTSSQRLKKCLCGSDSIFSWSKPELQ</sequence>
<keyword evidence="2" id="KW-1185">Reference proteome</keyword>
<comment type="caution">
    <text evidence="1">The sequence shown here is derived from an EMBL/GenBank/DDBJ whole genome shotgun (WGS) entry which is preliminary data.</text>
</comment>
<dbReference type="OrthoDB" id="2392324at2759"/>
<accession>A0A261Y1B4</accession>
<organism evidence="1 2">
    <name type="scientific">Bifiguratus adelaidae</name>
    <dbReference type="NCBI Taxonomy" id="1938954"/>
    <lineage>
        <taxon>Eukaryota</taxon>
        <taxon>Fungi</taxon>
        <taxon>Fungi incertae sedis</taxon>
        <taxon>Mucoromycota</taxon>
        <taxon>Mucoromycotina</taxon>
        <taxon>Endogonomycetes</taxon>
        <taxon>Endogonales</taxon>
        <taxon>Endogonales incertae sedis</taxon>
        <taxon>Bifiguratus</taxon>
    </lineage>
</organism>
<proteinExistence type="predicted"/>